<evidence type="ECO:0000256" key="19">
    <source>
        <dbReference type="ARBA" id="ARBA00022869"/>
    </source>
</evidence>
<keyword evidence="12 29" id="KW-0479">Metal-binding</keyword>
<keyword evidence="23 28" id="KW-1015">Disulfide bond</keyword>
<dbReference type="GO" id="GO:0005615">
    <property type="term" value="C:extracellular space"/>
    <property type="evidence" value="ECO:0007669"/>
    <property type="project" value="UniProtKB-UniRule"/>
</dbReference>
<evidence type="ECO:0000313" key="33">
    <source>
        <dbReference type="Proteomes" id="UP000314982"/>
    </source>
</evidence>
<dbReference type="GO" id="GO:0006325">
    <property type="term" value="P:chromatin organization"/>
    <property type="evidence" value="ECO:0007669"/>
    <property type="project" value="UniProtKB-KW"/>
</dbReference>
<evidence type="ECO:0000256" key="21">
    <source>
        <dbReference type="ARBA" id="ARBA00023008"/>
    </source>
</evidence>
<dbReference type="STRING" id="62062.ENSHHUP00000042113"/>
<feature type="signal peptide" evidence="30">
    <location>
        <begin position="1"/>
        <end position="23"/>
    </location>
</feature>
<feature type="domain" description="SRCR" evidence="31">
    <location>
        <begin position="60"/>
        <end position="161"/>
    </location>
</feature>
<dbReference type="EC" id="1.4.3.13" evidence="29"/>
<dbReference type="SUPFAM" id="SSF56487">
    <property type="entry name" value="SRCR-like"/>
    <property type="match status" value="4"/>
</dbReference>
<comment type="PTM">
    <text evidence="29">The lysine tyrosylquinone cross-link (LTQ) is generated by condensation of the epsilon-amino group of a lysine with a topaquinone produced by oxidation of tyrosine.</text>
</comment>
<feature type="disulfide bond" evidence="28">
    <location>
        <begin position="130"/>
        <end position="140"/>
    </location>
</feature>
<evidence type="ECO:0000256" key="14">
    <source>
        <dbReference type="ARBA" id="ARBA00022737"/>
    </source>
</evidence>
<evidence type="ECO:0000256" key="26">
    <source>
        <dbReference type="ARBA" id="ARBA00023242"/>
    </source>
</evidence>
<dbReference type="FunFam" id="3.10.250.10:FF:000008">
    <property type="entry name" value="Lysyl oxidase homolog 2"/>
    <property type="match status" value="1"/>
</dbReference>
<evidence type="ECO:0000256" key="29">
    <source>
        <dbReference type="RuleBase" id="RU367046"/>
    </source>
</evidence>
<comment type="catalytic activity">
    <reaction evidence="27 29">
        <text>L-lysyl-[protein] + O2 + H2O = (S)-2-amino-6-oxohexanoyl-[protein] + H2O2 + NH4(+)</text>
        <dbReference type="Rhea" id="RHEA:24544"/>
        <dbReference type="Rhea" id="RHEA-COMP:9752"/>
        <dbReference type="Rhea" id="RHEA-COMP:12448"/>
        <dbReference type="ChEBI" id="CHEBI:15377"/>
        <dbReference type="ChEBI" id="CHEBI:15379"/>
        <dbReference type="ChEBI" id="CHEBI:16240"/>
        <dbReference type="ChEBI" id="CHEBI:28938"/>
        <dbReference type="ChEBI" id="CHEBI:29969"/>
        <dbReference type="ChEBI" id="CHEBI:131803"/>
        <dbReference type="EC" id="1.4.3.13"/>
    </reaction>
</comment>
<evidence type="ECO:0000256" key="28">
    <source>
        <dbReference type="PROSITE-ProRule" id="PRU00196"/>
    </source>
</evidence>
<evidence type="ECO:0000256" key="23">
    <source>
        <dbReference type="ARBA" id="ARBA00023157"/>
    </source>
</evidence>
<organism evidence="32 33">
    <name type="scientific">Hucho hucho</name>
    <name type="common">huchen</name>
    <dbReference type="NCBI Taxonomy" id="62062"/>
    <lineage>
        <taxon>Eukaryota</taxon>
        <taxon>Metazoa</taxon>
        <taxon>Chordata</taxon>
        <taxon>Craniata</taxon>
        <taxon>Vertebrata</taxon>
        <taxon>Euteleostomi</taxon>
        <taxon>Actinopterygii</taxon>
        <taxon>Neopterygii</taxon>
        <taxon>Teleostei</taxon>
        <taxon>Protacanthopterygii</taxon>
        <taxon>Salmoniformes</taxon>
        <taxon>Salmonidae</taxon>
        <taxon>Salmoninae</taxon>
        <taxon>Hucho</taxon>
    </lineage>
</organism>
<dbReference type="PROSITE" id="PS00420">
    <property type="entry name" value="SRCR_1"/>
    <property type="match status" value="1"/>
</dbReference>
<keyword evidence="26" id="KW-0539">Nucleus</keyword>
<keyword evidence="18" id="KW-0156">Chromatin regulator</keyword>
<comment type="caution">
    <text evidence="28">Lacks conserved residue(s) required for the propagation of feature annotation.</text>
</comment>
<keyword evidence="33" id="KW-1185">Reference proteome</keyword>
<evidence type="ECO:0000256" key="6">
    <source>
        <dbReference type="ARBA" id="ARBA00007492"/>
    </source>
</evidence>
<dbReference type="GO" id="GO:0005634">
    <property type="term" value="C:nucleus"/>
    <property type="evidence" value="ECO:0007669"/>
    <property type="project" value="UniProtKB-SubCell"/>
</dbReference>
<comment type="cofactor">
    <cofactor evidence="1 29">
        <name>Cu cation</name>
        <dbReference type="ChEBI" id="CHEBI:23378"/>
    </cofactor>
</comment>
<feature type="domain" description="SRCR" evidence="31">
    <location>
        <begin position="190"/>
        <end position="302"/>
    </location>
</feature>
<keyword evidence="22" id="KW-0805">Transcription regulation</keyword>
<evidence type="ECO:0000256" key="24">
    <source>
        <dbReference type="ARBA" id="ARBA00023163"/>
    </source>
</evidence>
<dbReference type="InterPro" id="IPR019828">
    <property type="entry name" value="Lysyl_oxidase_CS"/>
</dbReference>
<evidence type="ECO:0000256" key="20">
    <source>
        <dbReference type="ARBA" id="ARBA00023002"/>
    </source>
</evidence>
<dbReference type="PRINTS" id="PR00074">
    <property type="entry name" value="LYSYLOXIDASE"/>
</dbReference>
<evidence type="ECO:0000256" key="27">
    <source>
        <dbReference type="ARBA" id="ARBA00047861"/>
    </source>
</evidence>
<dbReference type="GO" id="GO:0030199">
    <property type="term" value="P:collagen fibril organization"/>
    <property type="evidence" value="ECO:0007669"/>
    <property type="project" value="TreeGrafter"/>
</dbReference>
<dbReference type="PANTHER" id="PTHR45817">
    <property type="entry name" value="LYSYL OXIDASE-LIKE-RELATED"/>
    <property type="match status" value="1"/>
</dbReference>
<feature type="disulfide bond" evidence="28">
    <location>
        <begin position="532"/>
        <end position="542"/>
    </location>
</feature>
<feature type="domain" description="SRCR" evidence="31">
    <location>
        <begin position="321"/>
        <end position="420"/>
    </location>
</feature>
<dbReference type="PRINTS" id="PR00258">
    <property type="entry name" value="SPERACTRCPTR"/>
</dbReference>
<reference evidence="32" key="3">
    <citation type="submission" date="2025-09" db="UniProtKB">
        <authorList>
            <consortium name="Ensembl"/>
        </authorList>
    </citation>
    <scope>IDENTIFICATION</scope>
</reference>
<dbReference type="Ensembl" id="ENSHHUT00000043718.1">
    <property type="protein sequence ID" value="ENSHHUP00000042113.1"/>
    <property type="gene ID" value="ENSHHUG00000025927.1"/>
</dbReference>
<evidence type="ECO:0000256" key="25">
    <source>
        <dbReference type="ARBA" id="ARBA00023180"/>
    </source>
</evidence>
<feature type="disulfide bond" evidence="28">
    <location>
        <begin position="267"/>
        <end position="277"/>
    </location>
</feature>
<dbReference type="AlphaFoldDB" id="A0A4W5MW67"/>
<evidence type="ECO:0000313" key="32">
    <source>
        <dbReference type="Ensembl" id="ENSHHUP00000042113.1"/>
    </source>
</evidence>
<protein>
    <recommendedName>
        <fullName evidence="29">Lysyl oxidase homolog</fullName>
        <ecNumber evidence="29">1.4.3.13</ecNumber>
    </recommendedName>
</protein>
<dbReference type="InterPro" id="IPR001695">
    <property type="entry name" value="Lysyl_oxidase"/>
</dbReference>
<name>A0A4W5MW67_9TELE</name>
<dbReference type="SMART" id="SM00202">
    <property type="entry name" value="SR"/>
    <property type="match status" value="4"/>
</dbReference>
<feature type="domain" description="SRCR" evidence="31">
    <location>
        <begin position="456"/>
        <end position="565"/>
    </location>
</feature>
<dbReference type="GO" id="GO:0016020">
    <property type="term" value="C:membrane"/>
    <property type="evidence" value="ECO:0007669"/>
    <property type="project" value="InterPro"/>
</dbReference>
<dbReference type="PANTHER" id="PTHR45817:SF1">
    <property type="entry name" value="LYSYL OXIDASE HOMOLOG 2"/>
    <property type="match status" value="1"/>
</dbReference>
<keyword evidence="25" id="KW-0325">Glycoprotein</keyword>
<dbReference type="FunFam" id="3.10.250.10:FF:000014">
    <property type="entry name" value="Lysyl oxidase homolog 2"/>
    <property type="match status" value="1"/>
</dbReference>
<dbReference type="GO" id="GO:0005604">
    <property type="term" value="C:basement membrane"/>
    <property type="evidence" value="ECO:0007669"/>
    <property type="project" value="UniProtKB-SubCell"/>
</dbReference>
<dbReference type="Gene3D" id="3.10.250.10">
    <property type="entry name" value="SRCR-like domain"/>
    <property type="match status" value="4"/>
</dbReference>
<keyword evidence="8 29" id="KW-0886">LTQ</keyword>
<reference evidence="32" key="2">
    <citation type="submission" date="2025-08" db="UniProtKB">
        <authorList>
            <consortium name="Ensembl"/>
        </authorList>
    </citation>
    <scope>IDENTIFICATION</scope>
</reference>
<sequence>MLAAWSLPCCFTILLGLLELCRAQYEHLGYPHGYPHGYPEPEQEQYSAPELPPDTPRIQLRLAGDKRKHNEGRVEVFYDGEWGTVCDDDFSIHSAQVVCRELGYLEAVSWSPSSKYGKGEGRIWFDNVQCTGKEKTLALCTSNGIGVSDCKHTEDVGVVCSDKRIPGFKFINTMANNVQSLNIQVEDVRIRAILSSYRKRIPVTEGYVEVKDGGKWKQICDVEWTKHNSRVICGMFGFPGERKYNARVYKMFARRRKPSYWDYSVNCTGNEAHVSSCKLGHAVAAKANSTCGGGTPVVVSCVPGRAFSPTPMTGFRKQTLVRLRGGAIVGEGRVEVLKNGEWGTICDDNWSLLSATVVCRELGFGSAKEALSGGRLGQGMGPVHMNEIECSGFEKSITECFFNKESLGCSHEEDAAVRCNVPAMGFQERVRECVCVCVRACVRACYNGQSSIPIALRLSGGRNPNEGRVEVLVERNGSQAWGTVCSDGWGTMEAMVVCRQLDLGFASNAFQETWYWPGEVSADPVVMSGVRCSGTEMSLSQCLHHGAHLTCPKGGGRNAAGVSCSETAPDLVLNPQVVEQTTYMEDRPMFMLQCAYEENCLSTTSSETPANSYRRLLRFSSQIHNNGQSDFRPKAERHSWVWHDCHSHYHSMEVFTHYDLLSLNGTKVAEGHKASFCLEDTECEEGIEKRYECANFGEQGITVGCWDTYRHDIDCQWIDITDIKPGDYIFQVVINPNYEVPESDYSNNFMKCRCRYDGHRIWMYSCHNGKAMVHQPLVERLFYIRHSVLLHCSTTLLDLKGHFTHK</sequence>
<dbReference type="Proteomes" id="UP000314982">
    <property type="component" value="Unassembled WGS sequence"/>
</dbReference>
<evidence type="ECO:0000259" key="31">
    <source>
        <dbReference type="PROSITE" id="PS50287"/>
    </source>
</evidence>
<evidence type="ECO:0000256" key="13">
    <source>
        <dbReference type="ARBA" id="ARBA00022729"/>
    </source>
</evidence>
<evidence type="ECO:0000256" key="8">
    <source>
        <dbReference type="ARBA" id="ARBA00022477"/>
    </source>
</evidence>
<feature type="chain" id="PRO_5021320289" description="Lysyl oxidase homolog" evidence="30">
    <location>
        <begin position="24"/>
        <end position="806"/>
    </location>
</feature>
<feature type="disulfide bond" evidence="28">
    <location>
        <begin position="86"/>
        <end position="150"/>
    </location>
</feature>
<dbReference type="Pfam" id="PF00530">
    <property type="entry name" value="SRCR"/>
    <property type="match status" value="4"/>
</dbReference>
<dbReference type="InterPro" id="IPR001190">
    <property type="entry name" value="SRCR"/>
</dbReference>
<evidence type="ECO:0000256" key="1">
    <source>
        <dbReference type="ARBA" id="ARBA00001935"/>
    </source>
</evidence>
<evidence type="ECO:0000256" key="7">
    <source>
        <dbReference type="ARBA" id="ARBA00022454"/>
    </source>
</evidence>
<keyword evidence="11" id="KW-0272">Extracellular matrix</keyword>
<keyword evidence="17" id="KW-0106">Calcium</keyword>
<keyword evidence="10 29" id="KW-0964">Secreted</keyword>
<keyword evidence="16" id="KW-0256">Endoplasmic reticulum</keyword>
<keyword evidence="9" id="KW-0678">Repressor</keyword>
<evidence type="ECO:0000256" key="15">
    <source>
        <dbReference type="ARBA" id="ARBA00022772"/>
    </source>
</evidence>
<comment type="similarity">
    <text evidence="6 29">Belongs to the lysyl oxidase family.</text>
</comment>
<keyword evidence="21 29" id="KW-0186">Copper</keyword>
<evidence type="ECO:0000256" key="18">
    <source>
        <dbReference type="ARBA" id="ARBA00022853"/>
    </source>
</evidence>
<dbReference type="GO" id="GO:0005783">
    <property type="term" value="C:endoplasmic reticulum"/>
    <property type="evidence" value="ECO:0007669"/>
    <property type="project" value="UniProtKB-SubCell"/>
</dbReference>
<dbReference type="GeneTree" id="ENSGT00940000155874"/>
<dbReference type="PROSITE" id="PS00926">
    <property type="entry name" value="LYSYL_OXIDASE"/>
    <property type="match status" value="1"/>
</dbReference>
<keyword evidence="14" id="KW-0677">Repeat</keyword>
<dbReference type="GO" id="GO:0005694">
    <property type="term" value="C:chromosome"/>
    <property type="evidence" value="ECO:0007669"/>
    <property type="project" value="UniProtKB-SubCell"/>
</dbReference>
<dbReference type="PROSITE" id="PS50287">
    <property type="entry name" value="SRCR_2"/>
    <property type="match status" value="4"/>
</dbReference>
<accession>A0A4W5MW67</accession>
<evidence type="ECO:0000256" key="4">
    <source>
        <dbReference type="ARBA" id="ARBA00004286"/>
    </source>
</evidence>
<evidence type="ECO:0000256" key="16">
    <source>
        <dbReference type="ARBA" id="ARBA00022824"/>
    </source>
</evidence>
<feature type="disulfide bond" evidence="28">
    <location>
        <begin position="390"/>
        <end position="400"/>
    </location>
</feature>
<reference evidence="33" key="1">
    <citation type="submission" date="2018-06" db="EMBL/GenBank/DDBJ databases">
        <title>Genome assembly of Danube salmon.</title>
        <authorList>
            <person name="Macqueen D.J."/>
            <person name="Gundappa M.K."/>
        </authorList>
    </citation>
    <scope>NUCLEOTIDE SEQUENCE [LARGE SCALE GENOMIC DNA]</scope>
</reference>
<evidence type="ECO:0000256" key="17">
    <source>
        <dbReference type="ARBA" id="ARBA00022837"/>
    </source>
</evidence>
<dbReference type="InterPro" id="IPR036772">
    <property type="entry name" value="SRCR-like_dom_sf"/>
</dbReference>
<comment type="subcellular location">
    <subcellularLocation>
        <location evidence="4">Chromosome</location>
    </subcellularLocation>
    <subcellularLocation>
        <location evidence="3">Endoplasmic reticulum</location>
    </subcellularLocation>
    <subcellularLocation>
        <location evidence="2">Nucleus</location>
    </subcellularLocation>
    <subcellularLocation>
        <location evidence="5">Secreted</location>
        <location evidence="5">Extracellular space</location>
        <location evidence="5">Extracellular matrix</location>
        <location evidence="5">Basement membrane</location>
    </subcellularLocation>
</comment>
<dbReference type="GO" id="GO:0005507">
    <property type="term" value="F:copper ion binding"/>
    <property type="evidence" value="ECO:0007669"/>
    <property type="project" value="UniProtKB-UniRule"/>
</dbReference>
<keyword evidence="15 29" id="KW-0801">TPQ</keyword>
<keyword evidence="13 30" id="KW-0732">Signal</keyword>
<evidence type="ECO:0000256" key="11">
    <source>
        <dbReference type="ARBA" id="ARBA00022530"/>
    </source>
</evidence>
<keyword evidence="19" id="KW-0084">Basement membrane</keyword>
<evidence type="ECO:0000256" key="22">
    <source>
        <dbReference type="ARBA" id="ARBA00023015"/>
    </source>
</evidence>
<comment type="function">
    <text evidence="29">Mediates the post-translational oxidative deamination of lysine residues on target proteins leading to the formation of deaminated lysine (allysine).</text>
</comment>
<keyword evidence="24" id="KW-0804">Transcription</keyword>
<evidence type="ECO:0000256" key="3">
    <source>
        <dbReference type="ARBA" id="ARBA00004240"/>
    </source>
</evidence>
<dbReference type="InterPro" id="IPR050912">
    <property type="entry name" value="LOX-like_protein"/>
</dbReference>
<dbReference type="GO" id="GO:0004720">
    <property type="term" value="F:protein-lysine 6-oxidase activity"/>
    <property type="evidence" value="ECO:0007669"/>
    <property type="project" value="UniProtKB-UniRule"/>
</dbReference>
<proteinExistence type="inferred from homology"/>
<dbReference type="FunFam" id="3.10.250.10:FF:000001">
    <property type="entry name" value="Lysyl oxidase 4 isoform X1"/>
    <property type="match status" value="2"/>
</dbReference>
<evidence type="ECO:0000256" key="9">
    <source>
        <dbReference type="ARBA" id="ARBA00022491"/>
    </source>
</evidence>
<evidence type="ECO:0000256" key="12">
    <source>
        <dbReference type="ARBA" id="ARBA00022723"/>
    </source>
</evidence>
<keyword evidence="20 29" id="KW-0560">Oxidoreductase</keyword>
<keyword evidence="7" id="KW-0158">Chromosome</keyword>
<dbReference type="Pfam" id="PF01186">
    <property type="entry name" value="Lysyl_oxidase"/>
    <property type="match status" value="1"/>
</dbReference>
<evidence type="ECO:0000256" key="2">
    <source>
        <dbReference type="ARBA" id="ARBA00004123"/>
    </source>
</evidence>
<evidence type="ECO:0000256" key="10">
    <source>
        <dbReference type="ARBA" id="ARBA00022525"/>
    </source>
</evidence>
<evidence type="ECO:0000256" key="30">
    <source>
        <dbReference type="SAM" id="SignalP"/>
    </source>
</evidence>
<feature type="disulfide bond" evidence="28">
    <location>
        <begin position="99"/>
        <end position="160"/>
    </location>
</feature>
<evidence type="ECO:0000256" key="5">
    <source>
        <dbReference type="ARBA" id="ARBA00004302"/>
    </source>
</evidence>